<sequence length="123" mass="13954">MNEGAENFERAWIALEQDFFLSLSAVARQSLDAVVLCRNRASDLFPNATGLGVRASEAWQIPLFLLPLLPFHFTSHSIVVPDYFPDHPSIRAPWKRVRRLPDKRAAGQLFFKFRVAFGADDIP</sequence>
<name>A0AAV4Y9R2_CAEEX</name>
<reference evidence="1 2" key="1">
    <citation type="submission" date="2021-06" db="EMBL/GenBank/DDBJ databases">
        <title>Caerostris extrusa draft genome.</title>
        <authorList>
            <person name="Kono N."/>
            <person name="Arakawa K."/>
        </authorList>
    </citation>
    <scope>NUCLEOTIDE SEQUENCE [LARGE SCALE GENOMIC DNA]</scope>
</reference>
<dbReference type="EMBL" id="BPLR01001691">
    <property type="protein sequence ID" value="GIZ04078.1"/>
    <property type="molecule type" value="Genomic_DNA"/>
</dbReference>
<protein>
    <submittedName>
        <fullName evidence="1">Uncharacterized protein</fullName>
    </submittedName>
</protein>
<dbReference type="Proteomes" id="UP001054945">
    <property type="component" value="Unassembled WGS sequence"/>
</dbReference>
<evidence type="ECO:0000313" key="2">
    <source>
        <dbReference type="Proteomes" id="UP001054945"/>
    </source>
</evidence>
<gene>
    <name evidence="1" type="ORF">CEXT_434151</name>
</gene>
<keyword evidence="2" id="KW-1185">Reference proteome</keyword>
<dbReference type="AlphaFoldDB" id="A0AAV4Y9R2"/>
<organism evidence="1 2">
    <name type="scientific">Caerostris extrusa</name>
    <name type="common">Bark spider</name>
    <name type="synonym">Caerostris bankana</name>
    <dbReference type="NCBI Taxonomy" id="172846"/>
    <lineage>
        <taxon>Eukaryota</taxon>
        <taxon>Metazoa</taxon>
        <taxon>Ecdysozoa</taxon>
        <taxon>Arthropoda</taxon>
        <taxon>Chelicerata</taxon>
        <taxon>Arachnida</taxon>
        <taxon>Araneae</taxon>
        <taxon>Araneomorphae</taxon>
        <taxon>Entelegynae</taxon>
        <taxon>Araneoidea</taxon>
        <taxon>Araneidae</taxon>
        <taxon>Caerostris</taxon>
    </lineage>
</organism>
<evidence type="ECO:0000313" key="1">
    <source>
        <dbReference type="EMBL" id="GIZ04078.1"/>
    </source>
</evidence>
<proteinExistence type="predicted"/>
<accession>A0AAV4Y9R2</accession>
<comment type="caution">
    <text evidence="1">The sequence shown here is derived from an EMBL/GenBank/DDBJ whole genome shotgun (WGS) entry which is preliminary data.</text>
</comment>